<dbReference type="PANTHER" id="PTHR15901">
    <property type="entry name" value="TESTICULAR HAPLOID EXPRESSED GENE PROTEIN"/>
    <property type="match status" value="1"/>
</dbReference>
<dbReference type="PANTHER" id="PTHR15901:SF15">
    <property type="entry name" value="TESTICULAR HAPLOID EXPRESSED GENE PROTEIN-LIKE"/>
    <property type="match status" value="1"/>
</dbReference>
<dbReference type="Ensembl" id="ENSLACT00000025561.1">
    <property type="protein sequence ID" value="ENSLACP00000023249.1"/>
    <property type="gene ID" value="ENSLACG00000022270.1"/>
</dbReference>
<dbReference type="EMBL" id="AFYH01232261">
    <property type="status" value="NOT_ANNOTATED_CDS"/>
    <property type="molecule type" value="Genomic_DNA"/>
</dbReference>
<dbReference type="EMBL" id="AFYH01232256">
    <property type="status" value="NOT_ANNOTATED_CDS"/>
    <property type="molecule type" value="Genomic_DNA"/>
</dbReference>
<dbReference type="GeneTree" id="ENSGT00940000154630"/>
<dbReference type="OMA" id="CENNCPI"/>
<organism evidence="2 3">
    <name type="scientific">Latimeria chalumnae</name>
    <name type="common">Coelacanth</name>
    <dbReference type="NCBI Taxonomy" id="7897"/>
    <lineage>
        <taxon>Eukaryota</taxon>
        <taxon>Metazoa</taxon>
        <taxon>Chordata</taxon>
        <taxon>Craniata</taxon>
        <taxon>Vertebrata</taxon>
        <taxon>Euteleostomi</taxon>
        <taxon>Coelacanthiformes</taxon>
        <taxon>Coelacanthidae</taxon>
        <taxon>Latimeria</taxon>
    </lineage>
</organism>
<accession>M3XKJ3</accession>
<dbReference type="eggNOG" id="ENOG502S0I9">
    <property type="taxonomic scope" value="Eukaryota"/>
</dbReference>
<dbReference type="Proteomes" id="UP000008672">
    <property type="component" value="Unassembled WGS sequence"/>
</dbReference>
<dbReference type="EMBL" id="AFYH01232259">
    <property type="status" value="NOT_ANNOTATED_CDS"/>
    <property type="molecule type" value="Genomic_DNA"/>
</dbReference>
<dbReference type="InParanoid" id="M3XKJ3"/>
<reference evidence="2" key="3">
    <citation type="submission" date="2025-09" db="UniProtKB">
        <authorList>
            <consortium name="Ensembl"/>
        </authorList>
    </citation>
    <scope>IDENTIFICATION</scope>
</reference>
<dbReference type="InterPro" id="IPR006623">
    <property type="entry name" value="THEG"/>
</dbReference>
<dbReference type="AlphaFoldDB" id="M3XKJ3"/>
<evidence type="ECO:0000313" key="2">
    <source>
        <dbReference type="Ensembl" id="ENSLACP00000023249.1"/>
    </source>
</evidence>
<dbReference type="FunCoup" id="M3XKJ3">
    <property type="interactions" value="3"/>
</dbReference>
<dbReference type="STRING" id="7897.ENSLACP00000023249"/>
<dbReference type="SMART" id="SM00705">
    <property type="entry name" value="THEG"/>
    <property type="match status" value="7"/>
</dbReference>
<dbReference type="EMBL" id="AFYH01232255">
    <property type="status" value="NOT_ANNOTATED_CDS"/>
    <property type="molecule type" value="Genomic_DNA"/>
</dbReference>
<name>M3XKJ3_LATCH</name>
<dbReference type="OrthoDB" id="25466at2759"/>
<evidence type="ECO:0000256" key="1">
    <source>
        <dbReference type="ARBA" id="ARBA00022737"/>
    </source>
</evidence>
<evidence type="ECO:0008006" key="4">
    <source>
        <dbReference type="Google" id="ProtNLM"/>
    </source>
</evidence>
<protein>
    <recommendedName>
        <fullName evidence="4">Testicular haploid expressed gene protein-like</fullName>
    </recommendedName>
</protein>
<keyword evidence="3" id="KW-1185">Reference proteome</keyword>
<reference evidence="2" key="2">
    <citation type="submission" date="2025-08" db="UniProtKB">
        <authorList>
            <consortium name="Ensembl"/>
        </authorList>
    </citation>
    <scope>IDENTIFICATION</scope>
</reference>
<dbReference type="EMBL" id="AFYH01232253">
    <property type="status" value="NOT_ANNOTATED_CDS"/>
    <property type="molecule type" value="Genomic_DNA"/>
</dbReference>
<reference evidence="3" key="1">
    <citation type="submission" date="2011-08" db="EMBL/GenBank/DDBJ databases">
        <title>The draft genome of Latimeria chalumnae.</title>
        <authorList>
            <person name="Di Palma F."/>
            <person name="Alfoldi J."/>
            <person name="Johnson J."/>
            <person name="Berlin A."/>
            <person name="Gnerre S."/>
            <person name="Jaffe D."/>
            <person name="MacCallum I."/>
            <person name="Young S."/>
            <person name="Walker B.J."/>
            <person name="Lander E."/>
            <person name="Lindblad-Toh K."/>
        </authorList>
    </citation>
    <scope>NUCLEOTIDE SEQUENCE [LARGE SCALE GENOMIC DNA]</scope>
    <source>
        <strain evidence="3">Wild caught</strain>
    </source>
</reference>
<proteinExistence type="predicted"/>
<dbReference type="EMBL" id="AFYH01232258">
    <property type="status" value="NOT_ANNOTATED_CDS"/>
    <property type="molecule type" value="Genomic_DNA"/>
</dbReference>
<evidence type="ECO:0000313" key="3">
    <source>
        <dbReference type="Proteomes" id="UP000008672"/>
    </source>
</evidence>
<dbReference type="EMBL" id="AFYH01232257">
    <property type="status" value="NOT_ANNOTATED_CDS"/>
    <property type="molecule type" value="Genomic_DNA"/>
</dbReference>
<gene>
    <name evidence="2" type="primary">LOC106706732</name>
</gene>
<keyword evidence="1" id="KW-0677">Repeat</keyword>
<dbReference type="GeneID" id="106706732"/>
<dbReference type="Pfam" id="PF14912">
    <property type="entry name" value="THEG"/>
    <property type="match status" value="5"/>
</dbReference>
<dbReference type="HOGENOM" id="CLU_061711_1_0_1"/>
<dbReference type="InterPro" id="IPR042401">
    <property type="entry name" value="SPMAP2-like"/>
</dbReference>
<dbReference type="RefSeq" id="XP_064414945.1">
    <property type="nucleotide sequence ID" value="XM_064558875.1"/>
</dbReference>
<sequence length="302" mass="33678">MTRCRLLELAKPKESKKIWCTSFGEKIVWGNQELITPITTAALNAKASERIISLAKPKRNYQQSADKSRPLFHYSCGRPSVICEVPLAAIKAISSERLKKLAEPKKRTVEYWKQRSLDTSEYGSPIWTVSSAAKSVKTTKHTVQLAQPKPLHKDYASDREVESHVTNAAKNAEASERVEQLSNPKSREDFLCFEIGPMEVPIRPVSKAATFFVATPSVIQLSKSKKLAPECVPECVLPISEAAKHAIATSRTKELSRPMTRTNVDNAQYYIQYNMDAFGVKEAAKSAVCSSRVKELAVPIQR</sequence>
<dbReference type="EMBL" id="AFYH01232260">
    <property type="status" value="NOT_ANNOTATED_CDS"/>
    <property type="molecule type" value="Genomic_DNA"/>
</dbReference>
<dbReference type="EMBL" id="AFYH01232254">
    <property type="status" value="NOT_ANNOTATED_CDS"/>
    <property type="molecule type" value="Genomic_DNA"/>
</dbReference>